<keyword evidence="2" id="KW-1185">Reference proteome</keyword>
<dbReference type="GeneID" id="97547870"/>
<evidence type="ECO:0000313" key="1">
    <source>
        <dbReference type="EMBL" id="PWR72248.1"/>
    </source>
</evidence>
<protein>
    <submittedName>
        <fullName evidence="1">DUF123 domain-containing protein</fullName>
    </submittedName>
</protein>
<sequence>MKPGIYVLLLFGEGAVRIGSLGTISFSPGFYSYVGSALGPGGLARVSRHMMVALARDRKPRWHIDYLLMNPGFRLVQVFCAATLERLECPLAQAINLPPIQRFGSSDCSCKGHLFFSPDNPEKVIIAAFDAIRLHPMIKQPTLSRHFPRKEFGNV</sequence>
<dbReference type="AlphaFoldDB" id="A0A2V2N6Y5"/>
<dbReference type="PANTHER" id="PTHR37460">
    <property type="entry name" value="ENDONUCLEASE III"/>
    <property type="match status" value="1"/>
</dbReference>
<dbReference type="InterPro" id="IPR002837">
    <property type="entry name" value="DUF123"/>
</dbReference>
<reference evidence="1 2" key="1">
    <citation type="submission" date="2018-05" db="EMBL/GenBank/DDBJ databases">
        <title>Draft genome of Methanospirillum lacunae Ki8-1.</title>
        <authorList>
            <person name="Dueholm M.S."/>
            <person name="Nielsen P.H."/>
            <person name="Bakmann L.F."/>
            <person name="Otzen D.E."/>
        </authorList>
    </citation>
    <scope>NUCLEOTIDE SEQUENCE [LARGE SCALE GENOMIC DNA]</scope>
    <source>
        <strain evidence="1 2">Ki8-1</strain>
    </source>
</reference>
<dbReference type="Proteomes" id="UP000245657">
    <property type="component" value="Unassembled WGS sequence"/>
</dbReference>
<name>A0A2V2N6Y5_9EURY</name>
<proteinExistence type="predicted"/>
<dbReference type="CDD" id="cd10441">
    <property type="entry name" value="GIY-YIG_COG1833"/>
    <property type="match status" value="1"/>
</dbReference>
<dbReference type="PANTHER" id="PTHR37460:SF1">
    <property type="entry name" value="ENDONUCLEASE III"/>
    <property type="match status" value="1"/>
</dbReference>
<organism evidence="1 2">
    <name type="scientific">Methanospirillum lacunae</name>
    <dbReference type="NCBI Taxonomy" id="668570"/>
    <lineage>
        <taxon>Archaea</taxon>
        <taxon>Methanobacteriati</taxon>
        <taxon>Methanobacteriota</taxon>
        <taxon>Stenosarchaea group</taxon>
        <taxon>Methanomicrobia</taxon>
        <taxon>Methanomicrobiales</taxon>
        <taxon>Methanospirillaceae</taxon>
        <taxon>Methanospirillum</taxon>
    </lineage>
</organism>
<dbReference type="OrthoDB" id="17296at2157"/>
<dbReference type="EMBL" id="QGMY01000007">
    <property type="protein sequence ID" value="PWR72248.1"/>
    <property type="molecule type" value="Genomic_DNA"/>
</dbReference>
<comment type="caution">
    <text evidence="1">The sequence shown here is derived from an EMBL/GenBank/DDBJ whole genome shotgun (WGS) entry which is preliminary data.</text>
</comment>
<evidence type="ECO:0000313" key="2">
    <source>
        <dbReference type="Proteomes" id="UP000245657"/>
    </source>
</evidence>
<gene>
    <name evidence="1" type="ORF">DK846_09735</name>
</gene>
<dbReference type="Pfam" id="PF01986">
    <property type="entry name" value="DUF123"/>
    <property type="match status" value="1"/>
</dbReference>
<accession>A0A2V2N6Y5</accession>
<dbReference type="RefSeq" id="WP_109968737.1">
    <property type="nucleotide sequence ID" value="NZ_CP176093.1"/>
</dbReference>